<proteinExistence type="predicted"/>
<feature type="compositionally biased region" description="Basic and acidic residues" evidence="1">
    <location>
        <begin position="94"/>
        <end position="104"/>
    </location>
</feature>
<evidence type="ECO:0000313" key="2">
    <source>
        <dbReference type="EMBL" id="KAF2709511.1"/>
    </source>
</evidence>
<evidence type="ECO:0000256" key="1">
    <source>
        <dbReference type="SAM" id="MobiDB-lite"/>
    </source>
</evidence>
<dbReference type="OrthoDB" id="1681166at2759"/>
<keyword evidence="3" id="KW-1185">Reference proteome</keyword>
<name>A0A6G1KAP4_9PLEO</name>
<evidence type="ECO:0000313" key="3">
    <source>
        <dbReference type="Proteomes" id="UP000799428"/>
    </source>
</evidence>
<gene>
    <name evidence="2" type="ORF">K504DRAFT_360184</name>
</gene>
<organism evidence="2 3">
    <name type="scientific">Pleomassaria siparia CBS 279.74</name>
    <dbReference type="NCBI Taxonomy" id="1314801"/>
    <lineage>
        <taxon>Eukaryota</taxon>
        <taxon>Fungi</taxon>
        <taxon>Dikarya</taxon>
        <taxon>Ascomycota</taxon>
        <taxon>Pezizomycotina</taxon>
        <taxon>Dothideomycetes</taxon>
        <taxon>Pleosporomycetidae</taxon>
        <taxon>Pleosporales</taxon>
        <taxon>Pleomassariaceae</taxon>
        <taxon>Pleomassaria</taxon>
    </lineage>
</organism>
<protein>
    <submittedName>
        <fullName evidence="2">Uncharacterized protein</fullName>
    </submittedName>
</protein>
<feature type="non-terminal residue" evidence="2">
    <location>
        <position position="223"/>
    </location>
</feature>
<accession>A0A6G1KAP4</accession>
<feature type="region of interest" description="Disordered" evidence="1">
    <location>
        <begin position="1"/>
        <end position="20"/>
    </location>
</feature>
<dbReference type="AlphaFoldDB" id="A0A6G1KAP4"/>
<dbReference type="Proteomes" id="UP000799428">
    <property type="component" value="Unassembled WGS sequence"/>
</dbReference>
<sequence length="223" mass="24361">DEEDEIPYPEPSSEQTLLPPAHFNPFFTLIEDGTSGEHYHPYVHYVFADDDPVIVTAAAMRSLGLDETRFLPASTPDAEEQGHEELHGEDEGEGEGREGEHSEVVESPLPPPIPGSKQRYVLIDIAADGHTLLSAQSLASDWQITCTNIRPAPTFDEDPGNLGHMLMIEGVEIPRRSNKGKAKGEPGEQKLREARERANGDVFSALDELVKGVEGGLEVACKI</sequence>
<dbReference type="EMBL" id="MU005770">
    <property type="protein sequence ID" value="KAF2709511.1"/>
    <property type="molecule type" value="Genomic_DNA"/>
</dbReference>
<feature type="non-terminal residue" evidence="2">
    <location>
        <position position="1"/>
    </location>
</feature>
<feature type="region of interest" description="Disordered" evidence="1">
    <location>
        <begin position="73"/>
        <end position="113"/>
    </location>
</feature>
<reference evidence="2" key="1">
    <citation type="journal article" date="2020" name="Stud. Mycol.">
        <title>101 Dothideomycetes genomes: a test case for predicting lifestyles and emergence of pathogens.</title>
        <authorList>
            <person name="Haridas S."/>
            <person name="Albert R."/>
            <person name="Binder M."/>
            <person name="Bloem J."/>
            <person name="Labutti K."/>
            <person name="Salamov A."/>
            <person name="Andreopoulos B."/>
            <person name="Baker S."/>
            <person name="Barry K."/>
            <person name="Bills G."/>
            <person name="Bluhm B."/>
            <person name="Cannon C."/>
            <person name="Castanera R."/>
            <person name="Culley D."/>
            <person name="Daum C."/>
            <person name="Ezra D."/>
            <person name="Gonzalez J."/>
            <person name="Henrissat B."/>
            <person name="Kuo A."/>
            <person name="Liang C."/>
            <person name="Lipzen A."/>
            <person name="Lutzoni F."/>
            <person name="Magnuson J."/>
            <person name="Mondo S."/>
            <person name="Nolan M."/>
            <person name="Ohm R."/>
            <person name="Pangilinan J."/>
            <person name="Park H.-J."/>
            <person name="Ramirez L."/>
            <person name="Alfaro M."/>
            <person name="Sun H."/>
            <person name="Tritt A."/>
            <person name="Yoshinaga Y."/>
            <person name="Zwiers L.-H."/>
            <person name="Turgeon B."/>
            <person name="Goodwin S."/>
            <person name="Spatafora J."/>
            <person name="Crous P."/>
            <person name="Grigoriev I."/>
        </authorList>
    </citation>
    <scope>NUCLEOTIDE SEQUENCE</scope>
    <source>
        <strain evidence="2">CBS 279.74</strain>
    </source>
</reference>